<sequence>MSDFIIGGIVSIIVFTIVVKLLQRHKKGRSSCGCGCCDCQDHET</sequence>
<keyword evidence="1" id="KW-0472">Membrane</keyword>
<keyword evidence="1" id="KW-1133">Transmembrane helix</keyword>
<evidence type="ECO:0000313" key="2">
    <source>
        <dbReference type="EMBL" id="MXQ74112.1"/>
    </source>
</evidence>
<keyword evidence="3" id="KW-1185">Reference proteome</keyword>
<proteinExistence type="predicted"/>
<keyword evidence="1" id="KW-0812">Transmembrane</keyword>
<name>A0A6N8U800_9FIRM</name>
<evidence type="ECO:0000313" key="3">
    <source>
        <dbReference type="Proteomes" id="UP000434036"/>
    </source>
</evidence>
<protein>
    <submittedName>
        <fullName evidence="2">FeoB-associated Cys-rich membrane protein</fullName>
    </submittedName>
</protein>
<comment type="caution">
    <text evidence="2">The sequence shown here is derived from an EMBL/GenBank/DDBJ whole genome shotgun (WGS) entry which is preliminary data.</text>
</comment>
<dbReference type="EMBL" id="WUUQ01000003">
    <property type="protein sequence ID" value="MXQ74112.1"/>
    <property type="molecule type" value="Genomic_DNA"/>
</dbReference>
<evidence type="ECO:0000256" key="1">
    <source>
        <dbReference type="SAM" id="Phobius"/>
    </source>
</evidence>
<dbReference type="Proteomes" id="UP000434036">
    <property type="component" value="Unassembled WGS sequence"/>
</dbReference>
<reference evidence="2 3" key="1">
    <citation type="submission" date="2019-12" db="EMBL/GenBank/DDBJ databases">
        <authorList>
            <person name="Yang R."/>
        </authorList>
    </citation>
    <scope>NUCLEOTIDE SEQUENCE [LARGE SCALE GENOMIC DNA]</scope>
    <source>
        <strain evidence="2 3">DONG20-135</strain>
    </source>
</reference>
<organism evidence="2 3">
    <name type="scientific">Copranaerobaculum intestinale</name>
    <dbReference type="NCBI Taxonomy" id="2692629"/>
    <lineage>
        <taxon>Bacteria</taxon>
        <taxon>Bacillati</taxon>
        <taxon>Bacillota</taxon>
        <taxon>Erysipelotrichia</taxon>
        <taxon>Erysipelotrichales</taxon>
        <taxon>Erysipelotrichaceae</taxon>
        <taxon>Copranaerobaculum</taxon>
    </lineage>
</organism>
<dbReference type="RefSeq" id="WP_160625500.1">
    <property type="nucleotide sequence ID" value="NZ_WUUQ01000003.1"/>
</dbReference>
<gene>
    <name evidence="2" type="ORF">GSF08_09195</name>
</gene>
<dbReference type="AlphaFoldDB" id="A0A6N8U800"/>
<feature type="transmembrane region" description="Helical" evidence="1">
    <location>
        <begin position="6"/>
        <end position="22"/>
    </location>
</feature>
<dbReference type="Pfam" id="PF12669">
    <property type="entry name" value="FeoB_associated"/>
    <property type="match status" value="1"/>
</dbReference>
<accession>A0A6N8U800</accession>
<reference evidence="2 3" key="2">
    <citation type="submission" date="2020-01" db="EMBL/GenBank/DDBJ databases">
        <title>Clostridiaceae sp. nov. isolated from the gut of human by culturomics.</title>
        <authorList>
            <person name="Chang Y."/>
        </authorList>
    </citation>
    <scope>NUCLEOTIDE SEQUENCE [LARGE SCALE GENOMIC DNA]</scope>
    <source>
        <strain evidence="2 3">DONG20-135</strain>
    </source>
</reference>